<keyword evidence="1" id="KW-0479">Metal-binding</keyword>
<accession>A0A915JA22</accession>
<dbReference type="GO" id="GO:0008270">
    <property type="term" value="F:zinc ion binding"/>
    <property type="evidence" value="ECO:0007669"/>
    <property type="project" value="UniProtKB-KW"/>
</dbReference>
<sequence>MFGEPNWSENDNNRRNNTVRESKDTIKLFPLSDLAAKNVDLIPENEFLDNGSFREEDDEGYYELLDAFRPPAPRPGYVCNICHIPGHFIQYCPQAPTKTRTPYQGSKQCIGLFICNKCKRQWKSNKSFAEAGQECKKCHVIINPKKQFPLYTPPRKARASSCAYGSGDVNGSIAAANDYFSSPSPPLSPPPNINRNNRNEITSSATTSPPAGALRTQSLTANLMGRKLRFDSVMTTTASLMSDVFCDSALATPSPSPFGAYEFVFDC</sequence>
<evidence type="ECO:0000256" key="4">
    <source>
        <dbReference type="SAM" id="MobiDB-lite"/>
    </source>
</evidence>
<keyword evidence="7" id="KW-1185">Reference proteome</keyword>
<dbReference type="InterPro" id="IPR025829">
    <property type="entry name" value="Zn_knuckle_CX2CX3GHX4C"/>
</dbReference>
<dbReference type="Pfam" id="PF17180">
    <property type="entry name" value="Zn_ribbon_3CxxC_2"/>
    <property type="match status" value="1"/>
</dbReference>
<proteinExistence type="predicted"/>
<evidence type="ECO:0000313" key="8">
    <source>
        <dbReference type="WBParaSite" id="nRc.2.0.1.t22531-RA"/>
    </source>
</evidence>
<dbReference type="SUPFAM" id="SSF57756">
    <property type="entry name" value="Retrovirus zinc finger-like domains"/>
    <property type="match status" value="1"/>
</dbReference>
<protein>
    <submittedName>
        <fullName evidence="8">Uncharacterized protein</fullName>
    </submittedName>
</protein>
<feature type="domain" description="Zinc knuckle CX2CX3GHX4C" evidence="5">
    <location>
        <begin position="74"/>
        <end position="94"/>
    </location>
</feature>
<feature type="region of interest" description="Disordered" evidence="4">
    <location>
        <begin position="180"/>
        <end position="213"/>
    </location>
</feature>
<dbReference type="InterPro" id="IPR036875">
    <property type="entry name" value="Znf_CCHC_sf"/>
</dbReference>
<name>A0A915JA22_ROMCU</name>
<dbReference type="GO" id="GO:0003676">
    <property type="term" value="F:nucleic acid binding"/>
    <property type="evidence" value="ECO:0007669"/>
    <property type="project" value="InterPro"/>
</dbReference>
<dbReference type="Proteomes" id="UP000887565">
    <property type="component" value="Unplaced"/>
</dbReference>
<reference evidence="8" key="1">
    <citation type="submission" date="2022-11" db="UniProtKB">
        <authorList>
            <consortium name="WormBaseParasite"/>
        </authorList>
    </citation>
    <scope>IDENTIFICATION</scope>
</reference>
<dbReference type="InterPro" id="IPR033446">
    <property type="entry name" value="ZCCHC24_Znf-3CxxC"/>
</dbReference>
<evidence type="ECO:0000256" key="2">
    <source>
        <dbReference type="ARBA" id="ARBA00022771"/>
    </source>
</evidence>
<evidence type="ECO:0000256" key="3">
    <source>
        <dbReference type="ARBA" id="ARBA00022833"/>
    </source>
</evidence>
<dbReference type="WBParaSite" id="nRc.2.0.1.t22531-RA">
    <property type="protein sequence ID" value="nRc.2.0.1.t22531-RA"/>
    <property type="gene ID" value="nRc.2.0.1.g22531"/>
</dbReference>
<feature type="domain" description="Zinc finger" evidence="6">
    <location>
        <begin position="107"/>
        <end position="147"/>
    </location>
</feature>
<organism evidence="7 8">
    <name type="scientific">Romanomermis culicivorax</name>
    <name type="common">Nematode worm</name>
    <dbReference type="NCBI Taxonomy" id="13658"/>
    <lineage>
        <taxon>Eukaryota</taxon>
        <taxon>Metazoa</taxon>
        <taxon>Ecdysozoa</taxon>
        <taxon>Nematoda</taxon>
        <taxon>Enoplea</taxon>
        <taxon>Dorylaimia</taxon>
        <taxon>Mermithida</taxon>
        <taxon>Mermithoidea</taxon>
        <taxon>Mermithidae</taxon>
        <taxon>Romanomermis</taxon>
    </lineage>
</organism>
<dbReference type="Pfam" id="PF13696">
    <property type="entry name" value="zf-CCHC_2"/>
    <property type="match status" value="1"/>
</dbReference>
<evidence type="ECO:0000259" key="5">
    <source>
        <dbReference type="Pfam" id="PF13696"/>
    </source>
</evidence>
<evidence type="ECO:0000259" key="6">
    <source>
        <dbReference type="Pfam" id="PF17180"/>
    </source>
</evidence>
<feature type="compositionally biased region" description="Low complexity" evidence="4">
    <location>
        <begin position="193"/>
        <end position="204"/>
    </location>
</feature>
<keyword evidence="3" id="KW-0862">Zinc</keyword>
<dbReference type="AlphaFoldDB" id="A0A915JA22"/>
<feature type="compositionally biased region" description="Pro residues" evidence="4">
    <location>
        <begin position="183"/>
        <end position="192"/>
    </location>
</feature>
<keyword evidence="2" id="KW-0863">Zinc-finger</keyword>
<evidence type="ECO:0000313" key="7">
    <source>
        <dbReference type="Proteomes" id="UP000887565"/>
    </source>
</evidence>
<evidence type="ECO:0000256" key="1">
    <source>
        <dbReference type="ARBA" id="ARBA00022723"/>
    </source>
</evidence>